<name>A0A918VDP0_9FLAO</name>
<evidence type="ECO:0000259" key="2">
    <source>
        <dbReference type="Pfam" id="PF21347"/>
    </source>
</evidence>
<dbReference type="InterPro" id="IPR049279">
    <property type="entry name" value="DUF3108-like"/>
</dbReference>
<sequence length="225" mass="25515">MKTKYIVVLLAFHICLPLVAQDTCNAYYPFEEGAQFEITNFNKKGKKEGHVSYKVTNIDNHVATLETQIFDAKGKEITTTEYDVTCEGNSISIDFKSLMSPELFKQYKDMDVDMTGTNIEFPKDLEIGQTLNDANMNMAINMSGMKMTMTINMVDRKVDTKESITTPAGTFDCYILSYTSEMKMGMTHTFSIKEWVSEGIGMVKNETYNKKGNLISYSELTKFSK</sequence>
<gene>
    <name evidence="3" type="ORF">GCM10007028_32190</name>
</gene>
<reference evidence="3" key="1">
    <citation type="journal article" date="2014" name="Int. J. Syst. Evol. Microbiol.">
        <title>Complete genome sequence of Corynebacterium casei LMG S-19264T (=DSM 44701T), isolated from a smear-ripened cheese.</title>
        <authorList>
            <consortium name="US DOE Joint Genome Institute (JGI-PGF)"/>
            <person name="Walter F."/>
            <person name="Albersmeier A."/>
            <person name="Kalinowski J."/>
            <person name="Ruckert C."/>
        </authorList>
    </citation>
    <scope>NUCLEOTIDE SEQUENCE</scope>
    <source>
        <strain evidence="3">KCTC 12710</strain>
    </source>
</reference>
<feature type="chain" id="PRO_5036998319" description="DUF3108 domain-containing protein" evidence="1">
    <location>
        <begin position="21"/>
        <end position="225"/>
    </location>
</feature>
<dbReference type="Pfam" id="PF21347">
    <property type="entry name" value="DUF3108_like"/>
    <property type="match status" value="1"/>
</dbReference>
<dbReference type="AlphaFoldDB" id="A0A918VDP0"/>
<keyword evidence="1" id="KW-0732">Signal</keyword>
<feature type="signal peptide" evidence="1">
    <location>
        <begin position="1"/>
        <end position="20"/>
    </location>
</feature>
<dbReference type="EMBL" id="BMWZ01000009">
    <property type="protein sequence ID" value="GGZ91408.1"/>
    <property type="molecule type" value="Genomic_DNA"/>
</dbReference>
<evidence type="ECO:0000256" key="1">
    <source>
        <dbReference type="SAM" id="SignalP"/>
    </source>
</evidence>
<reference evidence="3" key="2">
    <citation type="submission" date="2020-09" db="EMBL/GenBank/DDBJ databases">
        <authorList>
            <person name="Sun Q."/>
            <person name="Kim S."/>
        </authorList>
    </citation>
    <scope>NUCLEOTIDE SEQUENCE</scope>
    <source>
        <strain evidence="3">KCTC 12710</strain>
    </source>
</reference>
<evidence type="ECO:0000313" key="3">
    <source>
        <dbReference type="EMBL" id="GGZ91408.1"/>
    </source>
</evidence>
<feature type="domain" description="DUF3108" evidence="2">
    <location>
        <begin position="31"/>
        <end position="220"/>
    </location>
</feature>
<accession>A0A918VDP0</accession>
<comment type="caution">
    <text evidence="3">The sequence shown here is derived from an EMBL/GenBank/DDBJ whole genome shotgun (WGS) entry which is preliminary data.</text>
</comment>
<evidence type="ECO:0000313" key="4">
    <source>
        <dbReference type="Proteomes" id="UP000636004"/>
    </source>
</evidence>
<organism evidence="3 4">
    <name type="scientific">Algibacter mikhailovii</name>
    <dbReference type="NCBI Taxonomy" id="425498"/>
    <lineage>
        <taxon>Bacteria</taxon>
        <taxon>Pseudomonadati</taxon>
        <taxon>Bacteroidota</taxon>
        <taxon>Flavobacteriia</taxon>
        <taxon>Flavobacteriales</taxon>
        <taxon>Flavobacteriaceae</taxon>
        <taxon>Algibacter</taxon>
    </lineage>
</organism>
<dbReference type="Proteomes" id="UP000636004">
    <property type="component" value="Unassembled WGS sequence"/>
</dbReference>
<protein>
    <recommendedName>
        <fullName evidence="2">DUF3108 domain-containing protein</fullName>
    </recommendedName>
</protein>
<dbReference type="RefSeq" id="WP_189362462.1">
    <property type="nucleotide sequence ID" value="NZ_BMWZ01000009.1"/>
</dbReference>
<proteinExistence type="predicted"/>
<dbReference type="Gene3D" id="2.40.360.20">
    <property type="match status" value="1"/>
</dbReference>
<keyword evidence="4" id="KW-1185">Reference proteome</keyword>